<sequence>MQFQTEPISIVATPSHSSSTHRNNFDPVPLSTPSNRHSRVLEKTAVERRFSSGLSLPDHSVIEASLFIVA</sequence>
<reference evidence="2 3" key="1">
    <citation type="submission" date="2021-06" db="EMBL/GenBank/DDBJ databases">
        <title>Caerostris extrusa draft genome.</title>
        <authorList>
            <person name="Kono N."/>
            <person name="Arakawa K."/>
        </authorList>
    </citation>
    <scope>NUCLEOTIDE SEQUENCE [LARGE SCALE GENOMIC DNA]</scope>
</reference>
<evidence type="ECO:0000256" key="1">
    <source>
        <dbReference type="SAM" id="MobiDB-lite"/>
    </source>
</evidence>
<feature type="compositionally biased region" description="Polar residues" evidence="1">
    <location>
        <begin position="1"/>
        <end position="22"/>
    </location>
</feature>
<proteinExistence type="predicted"/>
<dbReference type="EMBL" id="BPLR01004972">
    <property type="protein sequence ID" value="GIX98856.1"/>
    <property type="molecule type" value="Genomic_DNA"/>
</dbReference>
<evidence type="ECO:0000313" key="2">
    <source>
        <dbReference type="EMBL" id="GIX98856.1"/>
    </source>
</evidence>
<keyword evidence="3" id="KW-1185">Reference proteome</keyword>
<name>A0AAV4PRS1_CAEEX</name>
<gene>
    <name evidence="2" type="ORF">CEXT_250741</name>
</gene>
<comment type="caution">
    <text evidence="2">The sequence shown here is derived from an EMBL/GenBank/DDBJ whole genome shotgun (WGS) entry which is preliminary data.</text>
</comment>
<accession>A0AAV4PRS1</accession>
<organism evidence="2 3">
    <name type="scientific">Caerostris extrusa</name>
    <name type="common">Bark spider</name>
    <name type="synonym">Caerostris bankana</name>
    <dbReference type="NCBI Taxonomy" id="172846"/>
    <lineage>
        <taxon>Eukaryota</taxon>
        <taxon>Metazoa</taxon>
        <taxon>Ecdysozoa</taxon>
        <taxon>Arthropoda</taxon>
        <taxon>Chelicerata</taxon>
        <taxon>Arachnida</taxon>
        <taxon>Araneae</taxon>
        <taxon>Araneomorphae</taxon>
        <taxon>Entelegynae</taxon>
        <taxon>Araneoidea</taxon>
        <taxon>Araneidae</taxon>
        <taxon>Caerostris</taxon>
    </lineage>
</organism>
<dbReference type="Proteomes" id="UP001054945">
    <property type="component" value="Unassembled WGS sequence"/>
</dbReference>
<evidence type="ECO:0000313" key="3">
    <source>
        <dbReference type="Proteomes" id="UP001054945"/>
    </source>
</evidence>
<protein>
    <submittedName>
        <fullName evidence="2">Uncharacterized protein</fullName>
    </submittedName>
</protein>
<dbReference type="AlphaFoldDB" id="A0AAV4PRS1"/>
<feature type="region of interest" description="Disordered" evidence="1">
    <location>
        <begin position="1"/>
        <end position="36"/>
    </location>
</feature>